<evidence type="ECO:0000256" key="1">
    <source>
        <dbReference type="SAM" id="MobiDB-lite"/>
    </source>
</evidence>
<dbReference type="PANTHER" id="PTHR33270">
    <property type="entry name" value="BNAC05G50380D PROTEIN"/>
    <property type="match status" value="1"/>
</dbReference>
<dbReference type="OrthoDB" id="651546at2759"/>
<proteinExistence type="predicted"/>
<dbReference type="EMBL" id="PKPP01005437">
    <property type="protein sequence ID" value="PWA60119.1"/>
    <property type="molecule type" value="Genomic_DNA"/>
</dbReference>
<protein>
    <recommendedName>
        <fullName evidence="2">DUF7054 domain-containing protein</fullName>
    </recommendedName>
</protein>
<comment type="caution">
    <text evidence="3">The sequence shown here is derived from an EMBL/GenBank/DDBJ whole genome shotgun (WGS) entry which is preliminary data.</text>
</comment>
<dbReference type="PANTHER" id="PTHR33270:SF24">
    <property type="entry name" value="EXPRESSED PROTEIN"/>
    <property type="match status" value="1"/>
</dbReference>
<sequence>MSTKKISSRKDQDKNTNKNKNARLSDKSMSFNGHAAEDMVGKLRRPKTVPDLVSNVSSMDMLRPKLTKLLLKVTVQRSLGPVQVIISPNSSVRDLVADALRQYSKEGRRPILSSLDPSHFGLHYSQFSLQSLEPDEKLIDLGSRNFFLCPKQTATAARNGDDDGRVSFEHGATTTSSTCSNEVEHVTKISVGWPRLFMNFM</sequence>
<evidence type="ECO:0000259" key="2">
    <source>
        <dbReference type="Pfam" id="PF23156"/>
    </source>
</evidence>
<evidence type="ECO:0000313" key="4">
    <source>
        <dbReference type="Proteomes" id="UP000245207"/>
    </source>
</evidence>
<dbReference type="InterPro" id="IPR040358">
    <property type="entry name" value="At4g22758-like"/>
</dbReference>
<evidence type="ECO:0000313" key="3">
    <source>
        <dbReference type="EMBL" id="PWA60119.1"/>
    </source>
</evidence>
<dbReference type="InterPro" id="IPR055482">
    <property type="entry name" value="DUF7054"/>
</dbReference>
<feature type="region of interest" description="Disordered" evidence="1">
    <location>
        <begin position="1"/>
        <end position="31"/>
    </location>
</feature>
<name>A0A2U1MFU4_ARTAN</name>
<dbReference type="Pfam" id="PF23156">
    <property type="entry name" value="DUF7054"/>
    <property type="match status" value="1"/>
</dbReference>
<organism evidence="3 4">
    <name type="scientific">Artemisia annua</name>
    <name type="common">Sweet wormwood</name>
    <dbReference type="NCBI Taxonomy" id="35608"/>
    <lineage>
        <taxon>Eukaryota</taxon>
        <taxon>Viridiplantae</taxon>
        <taxon>Streptophyta</taxon>
        <taxon>Embryophyta</taxon>
        <taxon>Tracheophyta</taxon>
        <taxon>Spermatophyta</taxon>
        <taxon>Magnoliopsida</taxon>
        <taxon>eudicotyledons</taxon>
        <taxon>Gunneridae</taxon>
        <taxon>Pentapetalae</taxon>
        <taxon>asterids</taxon>
        <taxon>campanulids</taxon>
        <taxon>Asterales</taxon>
        <taxon>Asteraceae</taxon>
        <taxon>Asteroideae</taxon>
        <taxon>Anthemideae</taxon>
        <taxon>Artemisiinae</taxon>
        <taxon>Artemisia</taxon>
    </lineage>
</organism>
<gene>
    <name evidence="3" type="ORF">CTI12_AA384990</name>
</gene>
<feature type="domain" description="DUF7054" evidence="2">
    <location>
        <begin position="65"/>
        <end position="149"/>
    </location>
</feature>
<dbReference type="AlphaFoldDB" id="A0A2U1MFU4"/>
<dbReference type="Proteomes" id="UP000245207">
    <property type="component" value="Unassembled WGS sequence"/>
</dbReference>
<dbReference type="STRING" id="35608.A0A2U1MFU4"/>
<accession>A0A2U1MFU4</accession>
<keyword evidence="4" id="KW-1185">Reference proteome</keyword>
<reference evidence="3 4" key="1">
    <citation type="journal article" date="2018" name="Mol. Plant">
        <title>The genome of Artemisia annua provides insight into the evolution of Asteraceae family and artemisinin biosynthesis.</title>
        <authorList>
            <person name="Shen Q."/>
            <person name="Zhang L."/>
            <person name="Liao Z."/>
            <person name="Wang S."/>
            <person name="Yan T."/>
            <person name="Shi P."/>
            <person name="Liu M."/>
            <person name="Fu X."/>
            <person name="Pan Q."/>
            <person name="Wang Y."/>
            <person name="Lv Z."/>
            <person name="Lu X."/>
            <person name="Zhang F."/>
            <person name="Jiang W."/>
            <person name="Ma Y."/>
            <person name="Chen M."/>
            <person name="Hao X."/>
            <person name="Li L."/>
            <person name="Tang Y."/>
            <person name="Lv G."/>
            <person name="Zhou Y."/>
            <person name="Sun X."/>
            <person name="Brodelius P.E."/>
            <person name="Rose J.K.C."/>
            <person name="Tang K."/>
        </authorList>
    </citation>
    <scope>NUCLEOTIDE SEQUENCE [LARGE SCALE GENOMIC DNA]</scope>
    <source>
        <strain evidence="4">cv. Huhao1</strain>
        <tissue evidence="3">Leaf</tissue>
    </source>
</reference>